<evidence type="ECO:0000256" key="1">
    <source>
        <dbReference type="ARBA" id="ARBA00004651"/>
    </source>
</evidence>
<keyword evidence="8" id="KW-1185">Reference proteome</keyword>
<dbReference type="eggNOG" id="COG1280">
    <property type="taxonomic scope" value="Bacteria"/>
</dbReference>
<dbReference type="GO" id="GO:0033228">
    <property type="term" value="P:cysteine export across plasma membrane"/>
    <property type="evidence" value="ECO:0007669"/>
    <property type="project" value="TreeGrafter"/>
</dbReference>
<evidence type="ECO:0000313" key="8">
    <source>
        <dbReference type="Proteomes" id="UP000051820"/>
    </source>
</evidence>
<protein>
    <submittedName>
        <fullName evidence="7">Transporter LysE family protein</fullName>
    </submittedName>
</protein>
<feature type="transmembrane region" description="Helical" evidence="6">
    <location>
        <begin position="64"/>
        <end position="82"/>
    </location>
</feature>
<name>A0A0R1W3F3_9LACO</name>
<comment type="subcellular location">
    <subcellularLocation>
        <location evidence="1">Cell membrane</location>
        <topology evidence="1">Multi-pass membrane protein</topology>
    </subcellularLocation>
</comment>
<proteinExistence type="predicted"/>
<evidence type="ECO:0000256" key="3">
    <source>
        <dbReference type="ARBA" id="ARBA00022692"/>
    </source>
</evidence>
<feature type="transmembrane region" description="Helical" evidence="6">
    <location>
        <begin position="137"/>
        <end position="154"/>
    </location>
</feature>
<evidence type="ECO:0000256" key="5">
    <source>
        <dbReference type="ARBA" id="ARBA00023136"/>
    </source>
</evidence>
<dbReference type="PANTHER" id="PTHR30086:SF20">
    <property type="entry name" value="ARGININE EXPORTER PROTEIN ARGO-RELATED"/>
    <property type="match status" value="1"/>
</dbReference>
<keyword evidence="2" id="KW-1003">Cell membrane</keyword>
<evidence type="ECO:0000256" key="4">
    <source>
        <dbReference type="ARBA" id="ARBA00022989"/>
    </source>
</evidence>
<dbReference type="PATRIC" id="fig|1423807.3.peg.2431"/>
<dbReference type="GO" id="GO:0015171">
    <property type="term" value="F:amino acid transmembrane transporter activity"/>
    <property type="evidence" value="ECO:0007669"/>
    <property type="project" value="TreeGrafter"/>
</dbReference>
<organism evidence="7 8">
    <name type="scientific">Paucilactobacillus suebicus DSM 5007 = KCTC 3549</name>
    <dbReference type="NCBI Taxonomy" id="1423807"/>
    <lineage>
        <taxon>Bacteria</taxon>
        <taxon>Bacillati</taxon>
        <taxon>Bacillota</taxon>
        <taxon>Bacilli</taxon>
        <taxon>Lactobacillales</taxon>
        <taxon>Lactobacillaceae</taxon>
        <taxon>Paucilactobacillus</taxon>
    </lineage>
</organism>
<dbReference type="Proteomes" id="UP000051820">
    <property type="component" value="Unassembled WGS sequence"/>
</dbReference>
<gene>
    <name evidence="7" type="ORF">FD16_GL002354</name>
</gene>
<dbReference type="RefSeq" id="WP_010621287.1">
    <property type="nucleotide sequence ID" value="NZ_AZGF01000008.1"/>
</dbReference>
<evidence type="ECO:0000256" key="2">
    <source>
        <dbReference type="ARBA" id="ARBA00022475"/>
    </source>
</evidence>
<keyword evidence="4 6" id="KW-1133">Transmembrane helix</keyword>
<dbReference type="STRING" id="1423807.FD16_GL002354"/>
<feature type="transmembrane region" description="Helical" evidence="6">
    <location>
        <begin position="35"/>
        <end position="58"/>
    </location>
</feature>
<keyword evidence="3 6" id="KW-0812">Transmembrane</keyword>
<dbReference type="GO" id="GO:0005886">
    <property type="term" value="C:plasma membrane"/>
    <property type="evidence" value="ECO:0007669"/>
    <property type="project" value="UniProtKB-SubCell"/>
</dbReference>
<dbReference type="AlphaFoldDB" id="A0A0R1W3F3"/>
<feature type="transmembrane region" description="Helical" evidence="6">
    <location>
        <begin position="166"/>
        <end position="185"/>
    </location>
</feature>
<dbReference type="EMBL" id="AZGF01000008">
    <property type="protein sequence ID" value="KRM12360.1"/>
    <property type="molecule type" value="Genomic_DNA"/>
</dbReference>
<comment type="caution">
    <text evidence="7">The sequence shown here is derived from an EMBL/GenBank/DDBJ whole genome shotgun (WGS) entry which is preliminary data.</text>
</comment>
<feature type="transmembrane region" description="Helical" evidence="6">
    <location>
        <begin position="113"/>
        <end position="131"/>
    </location>
</feature>
<evidence type="ECO:0000313" key="7">
    <source>
        <dbReference type="EMBL" id="KRM12360.1"/>
    </source>
</evidence>
<dbReference type="PANTHER" id="PTHR30086">
    <property type="entry name" value="ARGININE EXPORTER PROTEIN ARGO"/>
    <property type="match status" value="1"/>
</dbReference>
<keyword evidence="5 6" id="KW-0472">Membrane</keyword>
<sequence>MVGFLTFVTVMSFTPGPNTLMAMTEGQTKGFRRGLVFNFGILIGLLTIGGVISIFSSIFQSNVLVVNGLKIIGSIYLLYLAYHVAVSKPGDNASAGSHPLMTGALLQATNIKCYLYFVTGMGTFIIAGVWGSFPVKFGLMVIIGILGTLTWTLAGQLIQRFYNDHYRLLNVIVALLLVYSVWDLWQ</sequence>
<accession>A0A0R1W3F3</accession>
<dbReference type="InterPro" id="IPR001123">
    <property type="entry name" value="LeuE-type"/>
</dbReference>
<reference evidence="7 8" key="1">
    <citation type="journal article" date="2015" name="Genome Announc.">
        <title>Expanding the biotechnology potential of lactobacilli through comparative genomics of 213 strains and associated genera.</title>
        <authorList>
            <person name="Sun Z."/>
            <person name="Harris H.M."/>
            <person name="McCann A."/>
            <person name="Guo C."/>
            <person name="Argimon S."/>
            <person name="Zhang W."/>
            <person name="Yang X."/>
            <person name="Jeffery I.B."/>
            <person name="Cooney J.C."/>
            <person name="Kagawa T.F."/>
            <person name="Liu W."/>
            <person name="Song Y."/>
            <person name="Salvetti E."/>
            <person name="Wrobel A."/>
            <person name="Rasinkangas P."/>
            <person name="Parkhill J."/>
            <person name="Rea M.C."/>
            <person name="O'Sullivan O."/>
            <person name="Ritari J."/>
            <person name="Douillard F.P."/>
            <person name="Paul Ross R."/>
            <person name="Yang R."/>
            <person name="Briner A.E."/>
            <person name="Felis G.E."/>
            <person name="de Vos W.M."/>
            <person name="Barrangou R."/>
            <person name="Klaenhammer T.R."/>
            <person name="Caufield P.W."/>
            <person name="Cui Y."/>
            <person name="Zhang H."/>
            <person name="O'Toole P.W."/>
        </authorList>
    </citation>
    <scope>NUCLEOTIDE SEQUENCE [LARGE SCALE GENOMIC DNA]</scope>
    <source>
        <strain evidence="7 8">DSM 5007</strain>
    </source>
</reference>
<dbReference type="Pfam" id="PF01810">
    <property type="entry name" value="LysE"/>
    <property type="match status" value="1"/>
</dbReference>
<evidence type="ECO:0000256" key="6">
    <source>
        <dbReference type="SAM" id="Phobius"/>
    </source>
</evidence>